<comment type="caution">
    <text evidence="2">The sequence shown here is derived from an EMBL/GenBank/DDBJ whole genome shotgun (WGS) entry which is preliminary data.</text>
</comment>
<dbReference type="RefSeq" id="WP_133583045.1">
    <property type="nucleotide sequence ID" value="NZ_SNYV01000011.1"/>
</dbReference>
<keyword evidence="3" id="KW-1185">Reference proteome</keyword>
<dbReference type="Gene3D" id="1.10.1660.10">
    <property type="match status" value="1"/>
</dbReference>
<organism evidence="2 3">
    <name type="scientific">Sphingobacterium yanglingense</name>
    <dbReference type="NCBI Taxonomy" id="1437280"/>
    <lineage>
        <taxon>Bacteria</taxon>
        <taxon>Pseudomonadati</taxon>
        <taxon>Bacteroidota</taxon>
        <taxon>Sphingobacteriia</taxon>
        <taxon>Sphingobacteriales</taxon>
        <taxon>Sphingobacteriaceae</taxon>
        <taxon>Sphingobacterium</taxon>
    </lineage>
</organism>
<evidence type="ECO:0000259" key="1">
    <source>
        <dbReference type="Pfam" id="PF13411"/>
    </source>
</evidence>
<evidence type="ECO:0000313" key="3">
    <source>
        <dbReference type="Proteomes" id="UP000295292"/>
    </source>
</evidence>
<dbReference type="InterPro" id="IPR000551">
    <property type="entry name" value="MerR-type_HTH_dom"/>
</dbReference>
<dbReference type="GO" id="GO:0006355">
    <property type="term" value="P:regulation of DNA-templated transcription"/>
    <property type="evidence" value="ECO:0007669"/>
    <property type="project" value="InterPro"/>
</dbReference>
<name>A0A4R6WKJ9_9SPHI</name>
<dbReference type="GO" id="GO:0003677">
    <property type="term" value="F:DNA binding"/>
    <property type="evidence" value="ECO:0007669"/>
    <property type="project" value="InterPro"/>
</dbReference>
<dbReference type="Proteomes" id="UP000295292">
    <property type="component" value="Unassembled WGS sequence"/>
</dbReference>
<protein>
    <submittedName>
        <fullName evidence="2">MerR-like DNA binding protein</fullName>
    </submittedName>
</protein>
<sequence length="105" mass="12297">MNEHANFGRGKLPPGGEFLWRIIHAEIGKMRTDVTRLLDAWGLQVKTPEPVLRDNNYVMGRIGVSSRTLRRFIQRGELKIHETVNKMNYYLDADVESLRRRYRGN</sequence>
<dbReference type="InterPro" id="IPR009061">
    <property type="entry name" value="DNA-bd_dom_put_sf"/>
</dbReference>
<evidence type="ECO:0000313" key="2">
    <source>
        <dbReference type="EMBL" id="TDQ79242.1"/>
    </source>
</evidence>
<feature type="domain" description="HTH merR-type" evidence="1">
    <location>
        <begin position="61"/>
        <end position="99"/>
    </location>
</feature>
<dbReference type="SUPFAM" id="SSF46955">
    <property type="entry name" value="Putative DNA-binding domain"/>
    <property type="match status" value="1"/>
</dbReference>
<dbReference type="AlphaFoldDB" id="A0A4R6WKJ9"/>
<dbReference type="Pfam" id="PF13411">
    <property type="entry name" value="MerR_1"/>
    <property type="match status" value="1"/>
</dbReference>
<dbReference type="OrthoDB" id="712150at2"/>
<gene>
    <name evidence="2" type="ORF">CLV99_0675</name>
</gene>
<reference evidence="2 3" key="1">
    <citation type="submission" date="2019-03" db="EMBL/GenBank/DDBJ databases">
        <title>Genomic Encyclopedia of Archaeal and Bacterial Type Strains, Phase II (KMG-II): from individual species to whole genera.</title>
        <authorList>
            <person name="Goeker M."/>
        </authorList>
    </citation>
    <scope>NUCLEOTIDE SEQUENCE [LARGE SCALE GENOMIC DNA]</scope>
    <source>
        <strain evidence="2 3">DSM 28353</strain>
    </source>
</reference>
<accession>A0A4R6WKJ9</accession>
<proteinExistence type="predicted"/>
<dbReference type="EMBL" id="SNYV01000011">
    <property type="protein sequence ID" value="TDQ79242.1"/>
    <property type="molecule type" value="Genomic_DNA"/>
</dbReference>